<organism evidence="3 4">
    <name type="scientific">Kalanchoe fedtschenkoi</name>
    <name type="common">Lavender scallops</name>
    <name type="synonym">South American air plant</name>
    <dbReference type="NCBI Taxonomy" id="63787"/>
    <lineage>
        <taxon>Eukaryota</taxon>
        <taxon>Viridiplantae</taxon>
        <taxon>Streptophyta</taxon>
        <taxon>Embryophyta</taxon>
        <taxon>Tracheophyta</taxon>
        <taxon>Spermatophyta</taxon>
        <taxon>Magnoliopsida</taxon>
        <taxon>eudicotyledons</taxon>
        <taxon>Gunneridae</taxon>
        <taxon>Pentapetalae</taxon>
        <taxon>Saxifragales</taxon>
        <taxon>Crassulaceae</taxon>
        <taxon>Kalanchoe</taxon>
    </lineage>
</organism>
<evidence type="ECO:0000256" key="1">
    <source>
        <dbReference type="SAM" id="MobiDB-lite"/>
    </source>
</evidence>
<dbReference type="InterPro" id="IPR035979">
    <property type="entry name" value="RBD_domain_sf"/>
</dbReference>
<dbReference type="OMA" id="ESNEANC"/>
<dbReference type="InterPro" id="IPR034257">
    <property type="entry name" value="Acinus_RRM"/>
</dbReference>
<dbReference type="PANTHER" id="PTHR47031:SF3">
    <property type="entry name" value="SAP DOMAIN-CONTAINING PROTEIN"/>
    <property type="match status" value="1"/>
</dbReference>
<feature type="region of interest" description="Disordered" evidence="1">
    <location>
        <begin position="178"/>
        <end position="228"/>
    </location>
</feature>
<feature type="compositionally biased region" description="Low complexity" evidence="1">
    <location>
        <begin position="63"/>
        <end position="83"/>
    </location>
</feature>
<dbReference type="AlphaFoldDB" id="A0A7N0T7D2"/>
<feature type="region of interest" description="Disordered" evidence="1">
    <location>
        <begin position="488"/>
        <end position="533"/>
    </location>
</feature>
<dbReference type="InterPro" id="IPR032552">
    <property type="entry name" value="RSB_motif"/>
</dbReference>
<feature type="compositionally biased region" description="Basic and acidic residues" evidence="1">
    <location>
        <begin position="184"/>
        <end position="199"/>
    </location>
</feature>
<accession>A0A7N0T7D2</accession>
<dbReference type="SUPFAM" id="SSF54928">
    <property type="entry name" value="RNA-binding domain, RBD"/>
    <property type="match status" value="1"/>
</dbReference>
<feature type="compositionally biased region" description="Pro residues" evidence="1">
    <location>
        <begin position="655"/>
        <end position="683"/>
    </location>
</feature>
<feature type="compositionally biased region" description="Polar residues" evidence="1">
    <location>
        <begin position="488"/>
        <end position="497"/>
    </location>
</feature>
<feature type="compositionally biased region" description="Basic and acidic residues" evidence="1">
    <location>
        <begin position="372"/>
        <end position="389"/>
    </location>
</feature>
<dbReference type="Pfam" id="PF16294">
    <property type="entry name" value="RSB_motif"/>
    <property type="match status" value="1"/>
</dbReference>
<proteinExistence type="predicted"/>
<feature type="region of interest" description="Disordered" evidence="1">
    <location>
        <begin position="332"/>
        <end position="396"/>
    </location>
</feature>
<evidence type="ECO:0000313" key="4">
    <source>
        <dbReference type="Proteomes" id="UP000594263"/>
    </source>
</evidence>
<dbReference type="InterPro" id="IPR036361">
    <property type="entry name" value="SAP_dom_sf"/>
</dbReference>
<dbReference type="EnsemblPlants" id="Kaladp0024s0457.1.v1.1">
    <property type="protein sequence ID" value="Kaladp0024s0457.1.v1.1"/>
    <property type="gene ID" value="Kaladp0024s0457.v1.1"/>
</dbReference>
<dbReference type="Pfam" id="PF02037">
    <property type="entry name" value="SAP"/>
    <property type="match status" value="1"/>
</dbReference>
<feature type="domain" description="SAP" evidence="2">
    <location>
        <begin position="21"/>
        <end position="55"/>
    </location>
</feature>
<evidence type="ECO:0000259" key="2">
    <source>
        <dbReference type="PROSITE" id="PS50800"/>
    </source>
</evidence>
<dbReference type="SUPFAM" id="SSF68906">
    <property type="entry name" value="SAP domain"/>
    <property type="match status" value="1"/>
</dbReference>
<feature type="region of interest" description="Disordered" evidence="1">
    <location>
        <begin position="443"/>
        <end position="475"/>
    </location>
</feature>
<feature type="compositionally biased region" description="Basic and acidic residues" evidence="1">
    <location>
        <begin position="352"/>
        <end position="364"/>
    </location>
</feature>
<dbReference type="CDD" id="cd12432">
    <property type="entry name" value="RRM_ACINU"/>
    <property type="match status" value="1"/>
</dbReference>
<feature type="compositionally biased region" description="Low complexity" evidence="1">
    <location>
        <begin position="645"/>
        <end position="654"/>
    </location>
</feature>
<sequence>MSSTPKKTSSSPYQVLKDKPVDQWKVTELKEELRKRRLSAAGLKADLVKRLDEAVRTERESATAEAEASLNGADDAQGQDTGGNVEIPGDDLDQSDKDFETPQKADDSKVEKSEDDWVKVDAVDYQPATDELNVEASDVAGGKASEGEVIIVRKTTVETVTETVISETPLSVQDIGNASVKSKTGNDELKSQFENEGSKSEIGIEEPVTEKPEFQLESESAKLQEDTEKPIQVDIEGFNAQGSGSKGQDAVIVETVVAEVHIPTFAQEDDKNNAPVPANQVSEVSRALGLEVKSDSISSDSVSIIEKNELKDNIIADNVKLELNVEPEMVKPSSMNVAPDAGGSHPMDVEDPLQKKIFADEKDGSASGVDKSSTDVEYPEKLNLDRSSGDDSMDEDVFDNKQVDMKNISDVYEDKNEQAEVEIKDEIIVDVVNEGKVDSHVEDKGIVAAEKRKLPDQPSTGASEPVKRQRRWNTDSVKVALTEPQITATAVSTTPKESISPAAGKRNFLRSDSTNSEDTPKERVVPPSAVPPTNSLKIDRFLRPFTLKAVQELLGKTGKVTSFWMDHIKTHCYVTYSSVEEAIETRNAVYNLQWPTNGGRLLVADFVDPQEVKNRLEAPAPTPAAPVTAPPPQAAAPTKQPTPSPRQQLQRQQQAPPPASYPPPSQLSVPPPARALPAPPPLPEKLDPPIVTLDDLFRKTTTLPRIYYLPLSEDQVAEKLASRNKNIKA</sequence>
<feature type="compositionally biased region" description="Basic and acidic residues" evidence="1">
    <location>
        <begin position="443"/>
        <end position="455"/>
    </location>
</feature>
<dbReference type="Proteomes" id="UP000594263">
    <property type="component" value="Unplaced"/>
</dbReference>
<keyword evidence="4" id="KW-1185">Reference proteome</keyword>
<dbReference type="Gramene" id="Kaladp0024s0457.1.v1.1">
    <property type="protein sequence ID" value="Kaladp0024s0457.1.v1.1"/>
    <property type="gene ID" value="Kaladp0024s0457.v1.1"/>
</dbReference>
<dbReference type="SMART" id="SM00513">
    <property type="entry name" value="SAP"/>
    <property type="match status" value="1"/>
</dbReference>
<dbReference type="Gene3D" id="1.10.720.30">
    <property type="entry name" value="SAP domain"/>
    <property type="match status" value="1"/>
</dbReference>
<dbReference type="InterPro" id="IPR003034">
    <property type="entry name" value="SAP_dom"/>
</dbReference>
<feature type="compositionally biased region" description="Basic and acidic residues" evidence="1">
    <location>
        <begin position="208"/>
        <end position="228"/>
    </location>
</feature>
<protein>
    <recommendedName>
        <fullName evidence="2">SAP domain-containing protein</fullName>
    </recommendedName>
</protein>
<name>A0A7N0T7D2_KALFE</name>
<dbReference type="PROSITE" id="PS50800">
    <property type="entry name" value="SAP"/>
    <property type="match status" value="1"/>
</dbReference>
<feature type="region of interest" description="Disordered" evidence="1">
    <location>
        <begin position="1"/>
        <end position="22"/>
    </location>
</feature>
<feature type="region of interest" description="Disordered" evidence="1">
    <location>
        <begin position="54"/>
        <end position="118"/>
    </location>
</feature>
<feature type="compositionally biased region" description="Low complexity" evidence="1">
    <location>
        <begin position="1"/>
        <end position="12"/>
    </location>
</feature>
<dbReference type="GO" id="GO:0003676">
    <property type="term" value="F:nucleic acid binding"/>
    <property type="evidence" value="ECO:0007669"/>
    <property type="project" value="InterPro"/>
</dbReference>
<dbReference type="PANTHER" id="PTHR47031">
    <property type="entry name" value="SAP DNA-BINDING DOMAIN-CONTAINING PROTEIN"/>
    <property type="match status" value="1"/>
</dbReference>
<feature type="region of interest" description="Disordered" evidence="1">
    <location>
        <begin position="620"/>
        <end position="689"/>
    </location>
</feature>
<reference evidence="3" key="1">
    <citation type="submission" date="2021-01" db="UniProtKB">
        <authorList>
            <consortium name="EnsemblPlants"/>
        </authorList>
    </citation>
    <scope>IDENTIFICATION</scope>
</reference>
<evidence type="ECO:0000313" key="3">
    <source>
        <dbReference type="EnsemblPlants" id="Kaladp0024s0457.1.v1.1"/>
    </source>
</evidence>
<feature type="compositionally biased region" description="Basic and acidic residues" evidence="1">
    <location>
        <begin position="94"/>
        <end position="118"/>
    </location>
</feature>
<feature type="compositionally biased region" description="Pro residues" evidence="1">
    <location>
        <begin position="620"/>
        <end position="644"/>
    </location>
</feature>